<dbReference type="SUPFAM" id="SSF53850">
    <property type="entry name" value="Periplasmic binding protein-like II"/>
    <property type="match status" value="1"/>
</dbReference>
<organism evidence="3 4">
    <name type="scientific">Paenibacillus plantarum</name>
    <dbReference type="NCBI Taxonomy" id="2654975"/>
    <lineage>
        <taxon>Bacteria</taxon>
        <taxon>Bacillati</taxon>
        <taxon>Bacillota</taxon>
        <taxon>Bacilli</taxon>
        <taxon>Bacillales</taxon>
        <taxon>Paenibacillaceae</taxon>
        <taxon>Paenibacillus</taxon>
    </lineage>
</organism>
<keyword evidence="4" id="KW-1185">Reference proteome</keyword>
<dbReference type="PANTHER" id="PTHR43649:SF33">
    <property type="entry name" value="POLYGALACTURONAN_RHAMNOGALACTURONAN-BINDING PROTEIN YTCQ"/>
    <property type="match status" value="1"/>
</dbReference>
<dbReference type="Proteomes" id="UP000653578">
    <property type="component" value="Unassembled WGS sequence"/>
</dbReference>
<reference evidence="3 4" key="1">
    <citation type="submission" date="2019-10" db="EMBL/GenBank/DDBJ databases">
        <title>Description of Paenibacillus humi sp. nov.</title>
        <authorList>
            <person name="Carlier A."/>
            <person name="Qi S."/>
        </authorList>
    </citation>
    <scope>NUCLEOTIDE SEQUENCE [LARGE SCALE GENOMIC DNA]</scope>
    <source>
        <strain evidence="3 4">LMG 31461</strain>
    </source>
</reference>
<feature type="signal peptide" evidence="2">
    <location>
        <begin position="1"/>
        <end position="21"/>
    </location>
</feature>
<evidence type="ECO:0000313" key="3">
    <source>
        <dbReference type="EMBL" id="NOU69449.1"/>
    </source>
</evidence>
<evidence type="ECO:0000256" key="2">
    <source>
        <dbReference type="SAM" id="SignalP"/>
    </source>
</evidence>
<dbReference type="EMBL" id="WHNY01000092">
    <property type="protein sequence ID" value="NOU69449.1"/>
    <property type="molecule type" value="Genomic_DNA"/>
</dbReference>
<evidence type="ECO:0000256" key="1">
    <source>
        <dbReference type="ARBA" id="ARBA00022729"/>
    </source>
</evidence>
<dbReference type="PROSITE" id="PS51257">
    <property type="entry name" value="PROKAR_LIPOPROTEIN"/>
    <property type="match status" value="1"/>
</dbReference>
<feature type="chain" id="PRO_5046796805" evidence="2">
    <location>
        <begin position="22"/>
        <end position="527"/>
    </location>
</feature>
<name>A0ABX1XLY7_9BACL</name>
<dbReference type="PANTHER" id="PTHR43649">
    <property type="entry name" value="ARABINOSE-BINDING PROTEIN-RELATED"/>
    <property type="match status" value="1"/>
</dbReference>
<sequence>MTRLRKWSAGLSLILTASVFAGCTSSPAETTPKGEPTASTPVTKESPMEISWAGLYPPNDNNSKVQQYLEKKFNVKFKNMKFDRSNWASQFNVKIAAGEIPDFFIYEGGLTVQTLQKQGVLAEIKIEEIQKYMPKYTKSVLELEPTIWTVGNVEGKNYGIPQTFPPGATPFLPAYNGKWLKAIGYNEPPKTIKEFEDVMYKFRNNDPDGNGKKDTYGLSARGKDQNGFYFFNSVFGAFGVNPYQWNPDKNGNLQFGMITEESRQAFKLLSKWYKDGVIDPEFVTEDEPKRRQNWVNGRYGYLDGGLWYHYLPGIGAYSGDFKIKNPDSDVVVGPILSGPNGPGVGLAQGVKQQPFSMGIQVEKDEKKRIKILQILEALSTDDEVYLYASYGEKGVDWDMKNGVPAMINPDYNDAAKLGASIGGGFFYSFFKTKSPLMDKYSYSQAELEMREKWTKGHKITVNQYPPDTKTKTEHPNLGKMQSEFFLKFILGQVDLDKGFDDFVMQWKKEGGDDTTEAANIAYKAMKK</sequence>
<proteinExistence type="predicted"/>
<dbReference type="RefSeq" id="WP_171637847.1">
    <property type="nucleotide sequence ID" value="NZ_WHNY01000092.1"/>
</dbReference>
<protein>
    <submittedName>
        <fullName evidence="3">Uncharacterized protein</fullName>
    </submittedName>
</protein>
<dbReference type="Gene3D" id="3.40.190.10">
    <property type="entry name" value="Periplasmic binding protein-like II"/>
    <property type="match status" value="2"/>
</dbReference>
<comment type="caution">
    <text evidence="3">The sequence shown here is derived from an EMBL/GenBank/DDBJ whole genome shotgun (WGS) entry which is preliminary data.</text>
</comment>
<accession>A0ABX1XLY7</accession>
<evidence type="ECO:0000313" key="4">
    <source>
        <dbReference type="Proteomes" id="UP000653578"/>
    </source>
</evidence>
<keyword evidence="1 2" id="KW-0732">Signal</keyword>
<dbReference type="InterPro" id="IPR050490">
    <property type="entry name" value="Bact_solute-bd_prot1"/>
</dbReference>
<gene>
    <name evidence="3" type="ORF">GC096_36135</name>
</gene>